<dbReference type="Gene3D" id="1.10.357.10">
    <property type="entry name" value="Tetracycline Repressor, domain 2"/>
    <property type="match status" value="1"/>
</dbReference>
<reference evidence="7 8" key="1">
    <citation type="submission" date="2012-08" db="EMBL/GenBank/DDBJ databases">
        <title>Whole genome shotgun sequence of Gordonia namibiensis NBRC 108229.</title>
        <authorList>
            <person name="Isaki-Nakamura S."/>
            <person name="Hosoyama A."/>
            <person name="Tsuchikane K."/>
            <person name="Katsumata H."/>
            <person name="Baba S."/>
            <person name="Yamazaki S."/>
            <person name="Fujita N."/>
        </authorList>
    </citation>
    <scope>NUCLEOTIDE SEQUENCE [LARGE SCALE GENOMIC DNA]</scope>
    <source>
        <strain evidence="7 8">NBRC 108229</strain>
    </source>
</reference>
<dbReference type="PANTHER" id="PTHR30055:SF234">
    <property type="entry name" value="HTH-TYPE TRANSCRIPTIONAL REGULATOR BETI"/>
    <property type="match status" value="1"/>
</dbReference>
<dbReference type="InterPro" id="IPR036271">
    <property type="entry name" value="Tet_transcr_reg_TetR-rel_C_sf"/>
</dbReference>
<name>K6XJ06_9ACTN</name>
<keyword evidence="1" id="KW-0805">Transcription regulation</keyword>
<dbReference type="InterPro" id="IPR050109">
    <property type="entry name" value="HTH-type_TetR-like_transc_reg"/>
</dbReference>
<gene>
    <name evidence="7" type="ORF">GONAM_02_03140</name>
</gene>
<dbReference type="Proteomes" id="UP000035058">
    <property type="component" value="Unassembled WGS sequence"/>
</dbReference>
<organism evidence="7 8">
    <name type="scientific">Gordonia namibiensis NBRC 108229</name>
    <dbReference type="NCBI Taxonomy" id="1208314"/>
    <lineage>
        <taxon>Bacteria</taxon>
        <taxon>Bacillati</taxon>
        <taxon>Actinomycetota</taxon>
        <taxon>Actinomycetes</taxon>
        <taxon>Mycobacteriales</taxon>
        <taxon>Gordoniaceae</taxon>
        <taxon>Gordonia</taxon>
    </lineage>
</organism>
<evidence type="ECO:0000256" key="4">
    <source>
        <dbReference type="PROSITE-ProRule" id="PRU00335"/>
    </source>
</evidence>
<feature type="compositionally biased region" description="Acidic residues" evidence="5">
    <location>
        <begin position="1"/>
        <end position="10"/>
    </location>
</feature>
<dbReference type="Pfam" id="PF21597">
    <property type="entry name" value="TetR_C_43"/>
    <property type="match status" value="1"/>
</dbReference>
<proteinExistence type="predicted"/>
<dbReference type="PRINTS" id="PR00455">
    <property type="entry name" value="HTHTETR"/>
</dbReference>
<evidence type="ECO:0000256" key="5">
    <source>
        <dbReference type="SAM" id="MobiDB-lite"/>
    </source>
</evidence>
<dbReference type="Pfam" id="PF00440">
    <property type="entry name" value="TetR_N"/>
    <property type="match status" value="1"/>
</dbReference>
<comment type="caution">
    <text evidence="7">The sequence shown here is derived from an EMBL/GenBank/DDBJ whole genome shotgun (WGS) entry which is preliminary data.</text>
</comment>
<feature type="region of interest" description="Disordered" evidence="5">
    <location>
        <begin position="1"/>
        <end position="24"/>
    </location>
</feature>
<keyword evidence="8" id="KW-1185">Reference proteome</keyword>
<accession>K6XJ06</accession>
<dbReference type="EMBL" id="BAHE01000002">
    <property type="protein sequence ID" value="GAB98789.1"/>
    <property type="molecule type" value="Genomic_DNA"/>
</dbReference>
<dbReference type="InterPro" id="IPR009057">
    <property type="entry name" value="Homeodomain-like_sf"/>
</dbReference>
<protein>
    <submittedName>
        <fullName evidence="7">Putative TetR family transcriptional regulator</fullName>
    </submittedName>
</protein>
<evidence type="ECO:0000256" key="2">
    <source>
        <dbReference type="ARBA" id="ARBA00023125"/>
    </source>
</evidence>
<dbReference type="AlphaFoldDB" id="K6XJ06"/>
<evidence type="ECO:0000259" key="6">
    <source>
        <dbReference type="PROSITE" id="PS50977"/>
    </source>
</evidence>
<dbReference type="InterPro" id="IPR049445">
    <property type="entry name" value="TetR_SbtR-like_C"/>
</dbReference>
<evidence type="ECO:0000313" key="7">
    <source>
        <dbReference type="EMBL" id="GAB98789.1"/>
    </source>
</evidence>
<dbReference type="SUPFAM" id="SSF46689">
    <property type="entry name" value="Homeodomain-like"/>
    <property type="match status" value="1"/>
</dbReference>
<evidence type="ECO:0000256" key="1">
    <source>
        <dbReference type="ARBA" id="ARBA00023015"/>
    </source>
</evidence>
<keyword evidence="3" id="KW-0804">Transcription</keyword>
<dbReference type="PROSITE" id="PS50977">
    <property type="entry name" value="HTH_TETR_2"/>
    <property type="match status" value="1"/>
</dbReference>
<feature type="DNA-binding region" description="H-T-H motif" evidence="4">
    <location>
        <begin position="48"/>
        <end position="67"/>
    </location>
</feature>
<keyword evidence="2 4" id="KW-0238">DNA-binding</keyword>
<sequence>MDFNDADTAEVAEGGSRPRPKRADAQRNVVALIDAAKTVFAKVGVDAPAKEITDLAGVGVGTLYRHFPKRSDLVAAVLEKEIDACVELAEELRSSHQPAEALRTWVRRYTEFVGTKRGLASALHSPDPAFDALADHFANRLEPAVAALLAAGSDELRADVGAAEVLHAIALLCQRVPGRELDYNQRLAGVFVDGLYRRPEDVPE</sequence>
<dbReference type="RefSeq" id="WP_006865067.1">
    <property type="nucleotide sequence ID" value="NZ_BAHE01000002.1"/>
</dbReference>
<evidence type="ECO:0000313" key="8">
    <source>
        <dbReference type="Proteomes" id="UP000035058"/>
    </source>
</evidence>
<feature type="domain" description="HTH tetR-type" evidence="6">
    <location>
        <begin position="26"/>
        <end position="85"/>
    </location>
</feature>
<evidence type="ECO:0000256" key="3">
    <source>
        <dbReference type="ARBA" id="ARBA00023163"/>
    </source>
</evidence>
<dbReference type="InterPro" id="IPR001647">
    <property type="entry name" value="HTH_TetR"/>
</dbReference>
<dbReference type="PANTHER" id="PTHR30055">
    <property type="entry name" value="HTH-TYPE TRANSCRIPTIONAL REGULATOR RUTR"/>
    <property type="match status" value="1"/>
</dbReference>
<dbReference type="SUPFAM" id="SSF48498">
    <property type="entry name" value="Tetracyclin repressor-like, C-terminal domain"/>
    <property type="match status" value="1"/>
</dbReference>
<dbReference type="GO" id="GO:0000976">
    <property type="term" value="F:transcription cis-regulatory region binding"/>
    <property type="evidence" value="ECO:0007669"/>
    <property type="project" value="TreeGrafter"/>
</dbReference>
<dbReference type="GO" id="GO:0003700">
    <property type="term" value="F:DNA-binding transcription factor activity"/>
    <property type="evidence" value="ECO:0007669"/>
    <property type="project" value="TreeGrafter"/>
</dbReference>